<organism evidence="1 2">
    <name type="scientific">Streptomyces lacrimifluminis</name>
    <dbReference type="NCBI Taxonomy" id="1500077"/>
    <lineage>
        <taxon>Bacteria</taxon>
        <taxon>Bacillati</taxon>
        <taxon>Actinomycetota</taxon>
        <taxon>Actinomycetes</taxon>
        <taxon>Kitasatosporales</taxon>
        <taxon>Streptomycetaceae</taxon>
        <taxon>Streptomyces</taxon>
    </lineage>
</organism>
<dbReference type="Pfam" id="PF13560">
    <property type="entry name" value="HTH_31"/>
    <property type="match status" value="1"/>
</dbReference>
<sequence length="123" mass="13544">MDATTPGPLAPDVLDRDDLRRALAEHDFAAAFALIKKWGGLSQNRIASACQLTPGKVSTIIRGRHQVTSFDVICRISDGLRIPGRMLGLADRSWEGQPPPIRIRPSLWLHGHPRTHPGSPMRP</sequence>
<dbReference type="RefSeq" id="WP_308437431.1">
    <property type="nucleotide sequence ID" value="NZ_BAABER010000007.1"/>
</dbReference>
<protein>
    <submittedName>
        <fullName evidence="1">Uncharacterized protein</fullName>
    </submittedName>
</protein>
<dbReference type="AlphaFoldDB" id="A0A917KUG1"/>
<proteinExistence type="predicted"/>
<reference evidence="1" key="1">
    <citation type="journal article" date="2014" name="Int. J. Syst. Evol. Microbiol.">
        <title>Complete genome sequence of Corynebacterium casei LMG S-19264T (=DSM 44701T), isolated from a smear-ripened cheese.</title>
        <authorList>
            <consortium name="US DOE Joint Genome Institute (JGI-PGF)"/>
            <person name="Walter F."/>
            <person name="Albersmeier A."/>
            <person name="Kalinowski J."/>
            <person name="Ruckert C."/>
        </authorList>
    </citation>
    <scope>NUCLEOTIDE SEQUENCE</scope>
    <source>
        <strain evidence="1">CGMCC 4.7272</strain>
    </source>
</reference>
<evidence type="ECO:0000313" key="2">
    <source>
        <dbReference type="Proteomes" id="UP000625682"/>
    </source>
</evidence>
<dbReference type="Proteomes" id="UP000625682">
    <property type="component" value="Unassembled WGS sequence"/>
</dbReference>
<keyword evidence="2" id="KW-1185">Reference proteome</keyword>
<accession>A0A917KUG1</accession>
<name>A0A917KUG1_9ACTN</name>
<dbReference type="InterPro" id="IPR010982">
    <property type="entry name" value="Lambda_DNA-bd_dom_sf"/>
</dbReference>
<gene>
    <name evidence="1" type="ORF">GCM10012282_24410</name>
</gene>
<reference evidence="1" key="2">
    <citation type="submission" date="2020-09" db="EMBL/GenBank/DDBJ databases">
        <authorList>
            <person name="Sun Q."/>
            <person name="Zhou Y."/>
        </authorList>
    </citation>
    <scope>NUCLEOTIDE SEQUENCE</scope>
    <source>
        <strain evidence="1">CGMCC 4.7272</strain>
    </source>
</reference>
<dbReference type="GO" id="GO:0003677">
    <property type="term" value="F:DNA binding"/>
    <property type="evidence" value="ECO:0007669"/>
    <property type="project" value="InterPro"/>
</dbReference>
<dbReference type="InterPro" id="IPR001387">
    <property type="entry name" value="Cro/C1-type_HTH"/>
</dbReference>
<comment type="caution">
    <text evidence="1">The sequence shown here is derived from an EMBL/GenBank/DDBJ whole genome shotgun (WGS) entry which is preliminary data.</text>
</comment>
<dbReference type="EMBL" id="BMMU01000006">
    <property type="protein sequence ID" value="GGJ27024.1"/>
    <property type="molecule type" value="Genomic_DNA"/>
</dbReference>
<evidence type="ECO:0000313" key="1">
    <source>
        <dbReference type="EMBL" id="GGJ27024.1"/>
    </source>
</evidence>
<dbReference type="CDD" id="cd00093">
    <property type="entry name" value="HTH_XRE"/>
    <property type="match status" value="1"/>
</dbReference>
<dbReference type="SUPFAM" id="SSF47413">
    <property type="entry name" value="lambda repressor-like DNA-binding domains"/>
    <property type="match status" value="1"/>
</dbReference>